<comment type="caution">
    <text evidence="1">The sequence shown here is derived from an EMBL/GenBank/DDBJ whole genome shotgun (WGS) entry which is preliminary data.</text>
</comment>
<name>A0AAV7VQZ0_PLEWA</name>
<evidence type="ECO:0000313" key="1">
    <source>
        <dbReference type="EMBL" id="KAJ1204095.1"/>
    </source>
</evidence>
<protein>
    <submittedName>
        <fullName evidence="1">Uncharacterized protein</fullName>
    </submittedName>
</protein>
<evidence type="ECO:0000313" key="2">
    <source>
        <dbReference type="Proteomes" id="UP001066276"/>
    </source>
</evidence>
<proteinExistence type="predicted"/>
<accession>A0AAV7VQZ0</accession>
<dbReference type="EMBL" id="JANPWB010000003">
    <property type="protein sequence ID" value="KAJ1204095.1"/>
    <property type="molecule type" value="Genomic_DNA"/>
</dbReference>
<dbReference type="Proteomes" id="UP001066276">
    <property type="component" value="Chromosome 2_1"/>
</dbReference>
<organism evidence="1 2">
    <name type="scientific">Pleurodeles waltl</name>
    <name type="common">Iberian ribbed newt</name>
    <dbReference type="NCBI Taxonomy" id="8319"/>
    <lineage>
        <taxon>Eukaryota</taxon>
        <taxon>Metazoa</taxon>
        <taxon>Chordata</taxon>
        <taxon>Craniata</taxon>
        <taxon>Vertebrata</taxon>
        <taxon>Euteleostomi</taxon>
        <taxon>Amphibia</taxon>
        <taxon>Batrachia</taxon>
        <taxon>Caudata</taxon>
        <taxon>Salamandroidea</taxon>
        <taxon>Salamandridae</taxon>
        <taxon>Pleurodelinae</taxon>
        <taxon>Pleurodeles</taxon>
    </lineage>
</organism>
<keyword evidence="2" id="KW-1185">Reference proteome</keyword>
<dbReference type="AlphaFoldDB" id="A0AAV7VQZ0"/>
<gene>
    <name evidence="1" type="ORF">NDU88_007876</name>
</gene>
<reference evidence="1" key="1">
    <citation type="journal article" date="2022" name="bioRxiv">
        <title>Sequencing and chromosome-scale assembly of the giantPleurodeles waltlgenome.</title>
        <authorList>
            <person name="Brown T."/>
            <person name="Elewa A."/>
            <person name="Iarovenko S."/>
            <person name="Subramanian E."/>
            <person name="Araus A.J."/>
            <person name="Petzold A."/>
            <person name="Susuki M."/>
            <person name="Suzuki K.-i.T."/>
            <person name="Hayashi T."/>
            <person name="Toyoda A."/>
            <person name="Oliveira C."/>
            <person name="Osipova E."/>
            <person name="Leigh N.D."/>
            <person name="Simon A."/>
            <person name="Yun M.H."/>
        </authorList>
    </citation>
    <scope>NUCLEOTIDE SEQUENCE</scope>
    <source>
        <strain evidence="1">20211129_DDA</strain>
        <tissue evidence="1">Liver</tissue>
    </source>
</reference>
<sequence length="152" mass="16912">MSAAGAGLLGPLAGGTRYGLGTLQSCVWLAHESLESSERGVWRSHMRPWRHGWQPHISIERQRKQDATLDMHTTYANTSVTLLESIEGSRITGRDAISAAFTEYYGKLYDSNPRGRREDLHQFLADVPVPHLSLEDCELLDAEVTCEELGMA</sequence>